<evidence type="ECO:0000259" key="4">
    <source>
        <dbReference type="Pfam" id="PF22863"/>
    </source>
</evidence>
<evidence type="ECO:0000259" key="2">
    <source>
        <dbReference type="Pfam" id="PF03432"/>
    </source>
</evidence>
<reference evidence="5 6" key="1">
    <citation type="submission" date="2019-03" db="EMBL/GenBank/DDBJ databases">
        <title>Genome sequence of Sphingomonas sp. 17J27-24.</title>
        <authorList>
            <person name="Kim M."/>
            <person name="Maeng S."/>
            <person name="Sathiyaraj S."/>
        </authorList>
    </citation>
    <scope>NUCLEOTIDE SEQUENCE [LARGE SCALE GENOMIC DNA]</scope>
    <source>
        <strain evidence="5 6">17J27-24</strain>
    </source>
</reference>
<evidence type="ECO:0000313" key="5">
    <source>
        <dbReference type="EMBL" id="TFI57140.1"/>
    </source>
</evidence>
<dbReference type="RefSeq" id="WP_135089034.1">
    <property type="nucleotide sequence ID" value="NZ_SPDV01000037.1"/>
</dbReference>
<accession>A0A4Y8ZMC5</accession>
<sequence length="595" mass="64959">MIIKRIRKGQMRRRGTILRLAESVIVLSCYLVDAEPERLIESAHVRAMSNYVVDAKLMDELGISPGEKVEAFGALNLEGDRFEDWQIDMLAVSARCPRSHFPLDHWVLSWKAHEQPTREQAEESVGIFAEVMGIQECQMLWSLHTNTENWHLHILGNRVHPITGKMVQAGDGWDKDRMAQARAIIEERQGWEPEPGAKFVARSGAVYDVESGALLRTADGTQAPRNRRDNLGSLPGFDPALRERIVSSITEASDWHDLHARLRPLGVRYDRKGSGATITVGDDTHPASRFGRECSRTAVEARLGPFRPDPQRANAAFESYRQACRNELDRIRAAQAAELARLDDHLAAILSDIDPALPGFVAAAMGAAMRAEVASAKGAITTAFATTKDGFAKSRLGLEAWLTAGQPSAPAATMLPSIMLPGANVRGVSGAVPSSTTSLHHARDGWTTLYLDVDGRVVIEDHRCVIVVMNGDPKNIAIALEMAAARWKTVRVSGSSEYVRLSTELAAERGIVLVDHAGRRLLPEPKPAAVARAGVHRKPLAPVADAGPLPQRDPNWENVAAVSPHSLVPPSHEPEEDGPSVVDQASHLQRKGKAR</sequence>
<dbReference type="Pfam" id="PF18821">
    <property type="entry name" value="LPD7"/>
    <property type="match status" value="1"/>
</dbReference>
<dbReference type="InterPro" id="IPR054462">
    <property type="entry name" value="TraI_M"/>
</dbReference>
<feature type="domain" description="Large polyvalent protein-associated" evidence="3">
    <location>
        <begin position="443"/>
        <end position="513"/>
    </location>
</feature>
<dbReference type="InterPro" id="IPR005094">
    <property type="entry name" value="Endonuclease_MobA/VirD2"/>
</dbReference>
<dbReference type="Pfam" id="PF03432">
    <property type="entry name" value="Relaxase"/>
    <property type="match status" value="1"/>
</dbReference>
<comment type="caution">
    <text evidence="5">The sequence shown here is derived from an EMBL/GenBank/DDBJ whole genome shotgun (WGS) entry which is preliminary data.</text>
</comment>
<evidence type="ECO:0000259" key="3">
    <source>
        <dbReference type="Pfam" id="PF18821"/>
    </source>
</evidence>
<dbReference type="AlphaFoldDB" id="A0A4Y8ZMC5"/>
<organism evidence="5 6">
    <name type="scientific">Sphingomonas parva</name>
    <dbReference type="NCBI Taxonomy" id="2555898"/>
    <lineage>
        <taxon>Bacteria</taxon>
        <taxon>Pseudomonadati</taxon>
        <taxon>Pseudomonadota</taxon>
        <taxon>Alphaproteobacteria</taxon>
        <taxon>Sphingomonadales</taxon>
        <taxon>Sphingomonadaceae</taxon>
        <taxon>Sphingomonas</taxon>
    </lineage>
</organism>
<proteinExistence type="predicted"/>
<dbReference type="OrthoDB" id="279005at2"/>
<evidence type="ECO:0000256" key="1">
    <source>
        <dbReference type="SAM" id="MobiDB-lite"/>
    </source>
</evidence>
<dbReference type="Pfam" id="PF22863">
    <property type="entry name" value="TraI_middle"/>
    <property type="match status" value="1"/>
</dbReference>
<evidence type="ECO:0000313" key="6">
    <source>
        <dbReference type="Proteomes" id="UP000298213"/>
    </source>
</evidence>
<dbReference type="Proteomes" id="UP000298213">
    <property type="component" value="Unassembled WGS sequence"/>
</dbReference>
<dbReference type="EMBL" id="SPDV01000037">
    <property type="protein sequence ID" value="TFI57140.1"/>
    <property type="molecule type" value="Genomic_DNA"/>
</dbReference>
<keyword evidence="6" id="KW-1185">Reference proteome</keyword>
<feature type="domain" description="MobA/VirD2-like nuclease" evidence="2">
    <location>
        <begin position="68"/>
        <end position="191"/>
    </location>
</feature>
<dbReference type="InterPro" id="IPR040677">
    <property type="entry name" value="LPD7"/>
</dbReference>
<protein>
    <submittedName>
        <fullName evidence="5">Uncharacterized protein</fullName>
    </submittedName>
</protein>
<gene>
    <name evidence="5" type="ORF">E2493_16660</name>
</gene>
<feature type="region of interest" description="Disordered" evidence="1">
    <location>
        <begin position="541"/>
        <end position="595"/>
    </location>
</feature>
<name>A0A4Y8ZMC5_9SPHN</name>
<feature type="domain" description="TraI-like middle" evidence="4">
    <location>
        <begin position="241"/>
        <end position="308"/>
    </location>
</feature>